<keyword evidence="2" id="KW-0418">Kinase</keyword>
<keyword evidence="1" id="KW-0808">Transferase</keyword>
<evidence type="ECO:0000259" key="5">
    <source>
        <dbReference type="PROSITE" id="PS50921"/>
    </source>
</evidence>
<dbReference type="InterPro" id="IPR005561">
    <property type="entry name" value="ANTAR"/>
</dbReference>
<dbReference type="InterPro" id="IPR036388">
    <property type="entry name" value="WH-like_DNA-bd_sf"/>
</dbReference>
<dbReference type="AlphaFoldDB" id="A0A3B1DJV0"/>
<dbReference type="PROSITE" id="PS50921">
    <property type="entry name" value="ANTAR"/>
    <property type="match status" value="1"/>
</dbReference>
<reference evidence="6" key="1">
    <citation type="submission" date="2018-06" db="EMBL/GenBank/DDBJ databases">
        <authorList>
            <person name="Zhirakovskaya E."/>
        </authorList>
    </citation>
    <scope>NUCLEOTIDE SEQUENCE</scope>
</reference>
<gene>
    <name evidence="6" type="ORF">MNBD_UNCLBAC01-1728</name>
</gene>
<evidence type="ECO:0000256" key="4">
    <source>
        <dbReference type="ARBA" id="ARBA00023163"/>
    </source>
</evidence>
<dbReference type="InterPro" id="IPR003018">
    <property type="entry name" value="GAF"/>
</dbReference>
<dbReference type="InterPro" id="IPR029016">
    <property type="entry name" value="GAF-like_dom_sf"/>
</dbReference>
<evidence type="ECO:0000256" key="1">
    <source>
        <dbReference type="ARBA" id="ARBA00022679"/>
    </source>
</evidence>
<evidence type="ECO:0000313" key="6">
    <source>
        <dbReference type="EMBL" id="VAX35270.1"/>
    </source>
</evidence>
<dbReference type="GO" id="GO:0003723">
    <property type="term" value="F:RNA binding"/>
    <property type="evidence" value="ECO:0007669"/>
    <property type="project" value="InterPro"/>
</dbReference>
<keyword evidence="3" id="KW-0805">Transcription regulation</keyword>
<evidence type="ECO:0000256" key="2">
    <source>
        <dbReference type="ARBA" id="ARBA00022777"/>
    </source>
</evidence>
<dbReference type="Gene3D" id="3.30.450.40">
    <property type="match status" value="2"/>
</dbReference>
<proteinExistence type="predicted"/>
<dbReference type="SMART" id="SM00065">
    <property type="entry name" value="GAF"/>
    <property type="match status" value="2"/>
</dbReference>
<sequence>MPTTKTKKLNISSAKELEILRKIVEITNSSLDLQPILKEIVHIVNDMTKADSVFIYLFDEKRKHLVLMASKIPHKKELGSVNLKAGEGITGWVAKENQPVAITKNAYKDSRFIHFDVLPEDKYEAFLSIPIVRGDKAIGVVNVQHKKTHEYSKGTMNLISLIAKQISGAIVNARLYEETKQKALQFDSLVKVSESITSEKYLDEILDLIAVVTAEMLHSKICSIRLLDKKGKELIIKGTQSLSQEYKNKPNLKVAGSLMGEVIKRREPLAVYDVQKEKKYNFRELAIQENLTSMLAVPMIIKDKAIGIINVYTKEPHEFSNEEINVLQMVANQSAVAIEHTQWMEAALKAKEALETRKLVERAKGVLMRMNSLSEESAHRLIHKKSMDSCRSMKEIAESILLMDEFQQTGK</sequence>
<accession>A0A3B1DJV0</accession>
<dbReference type="SUPFAM" id="SSF55781">
    <property type="entry name" value="GAF domain-like"/>
    <property type="match status" value="2"/>
</dbReference>
<keyword evidence="4" id="KW-0804">Transcription</keyword>
<dbReference type="SMART" id="SM01012">
    <property type="entry name" value="ANTAR"/>
    <property type="match status" value="1"/>
</dbReference>
<dbReference type="Pfam" id="PF13185">
    <property type="entry name" value="GAF_2"/>
    <property type="match status" value="2"/>
</dbReference>
<dbReference type="Pfam" id="PF03861">
    <property type="entry name" value="ANTAR"/>
    <property type="match status" value="1"/>
</dbReference>
<dbReference type="SUPFAM" id="SSF52172">
    <property type="entry name" value="CheY-like"/>
    <property type="match status" value="1"/>
</dbReference>
<evidence type="ECO:0000256" key="3">
    <source>
        <dbReference type="ARBA" id="ARBA00023015"/>
    </source>
</evidence>
<dbReference type="InterPro" id="IPR011006">
    <property type="entry name" value="CheY-like_superfamily"/>
</dbReference>
<protein>
    <recommendedName>
        <fullName evidence="5">ANTAR domain-containing protein</fullName>
    </recommendedName>
</protein>
<name>A0A3B1DJV0_9ZZZZ</name>
<dbReference type="GO" id="GO:0016301">
    <property type="term" value="F:kinase activity"/>
    <property type="evidence" value="ECO:0007669"/>
    <property type="project" value="UniProtKB-KW"/>
</dbReference>
<dbReference type="Gene3D" id="1.10.10.10">
    <property type="entry name" value="Winged helix-like DNA-binding domain superfamily/Winged helix DNA-binding domain"/>
    <property type="match status" value="1"/>
</dbReference>
<dbReference type="PANTHER" id="PTHR43155">
    <property type="entry name" value="CYCLIC DI-GMP PHOSPHODIESTERASE PA4108-RELATED"/>
    <property type="match status" value="1"/>
</dbReference>
<dbReference type="PANTHER" id="PTHR43155:SF2">
    <property type="entry name" value="CYCLIC DI-GMP PHOSPHODIESTERASE PA4108"/>
    <property type="match status" value="1"/>
</dbReference>
<feature type="domain" description="ANTAR" evidence="5">
    <location>
        <begin position="340"/>
        <end position="401"/>
    </location>
</feature>
<organism evidence="6">
    <name type="scientific">hydrothermal vent metagenome</name>
    <dbReference type="NCBI Taxonomy" id="652676"/>
    <lineage>
        <taxon>unclassified sequences</taxon>
        <taxon>metagenomes</taxon>
        <taxon>ecological metagenomes</taxon>
    </lineage>
</organism>
<dbReference type="EMBL" id="UOGJ01000039">
    <property type="protein sequence ID" value="VAX35270.1"/>
    <property type="molecule type" value="Genomic_DNA"/>
</dbReference>